<dbReference type="CTD" id="101883690"/>
<dbReference type="InterPro" id="IPR050687">
    <property type="entry name" value="Dynein_IC"/>
</dbReference>
<dbReference type="InterPro" id="IPR036322">
    <property type="entry name" value="WD40_repeat_dom_sf"/>
</dbReference>
<dbReference type="Proteomes" id="UP000221080">
    <property type="component" value="Chromosome 24"/>
</dbReference>
<dbReference type="Gene3D" id="2.130.10.10">
    <property type="entry name" value="YVTN repeat-like/Quinoprotein amine dehydrogenase"/>
    <property type="match status" value="2"/>
</dbReference>
<dbReference type="PANTHER" id="PTHR12442:SF34">
    <property type="entry name" value="CYTOPLASMIC DYNEIN 1 INTERMEDIATE CHAIN 1"/>
    <property type="match status" value="1"/>
</dbReference>
<dbReference type="SUPFAM" id="SSF50978">
    <property type="entry name" value="WD40 repeat-like"/>
    <property type="match status" value="1"/>
</dbReference>
<comment type="similarity">
    <text evidence="2">Belongs to the dynein intermediate chain family.</text>
</comment>
<dbReference type="FunFam" id="2.130.10.10:FF:000026">
    <property type="entry name" value="cytoplasmic dynein 1 intermediate chain 2 isoform X2"/>
    <property type="match status" value="1"/>
</dbReference>
<keyword evidence="6" id="KW-0206">Cytoskeleton</keyword>
<protein>
    <submittedName>
        <fullName evidence="9">Cytoplasmic dynein 1 intermediate chain 1 isoform X3</fullName>
    </submittedName>
</protein>
<organism evidence="8 9">
    <name type="scientific">Ictalurus punctatus</name>
    <name type="common">Channel catfish</name>
    <name type="synonym">Silurus punctatus</name>
    <dbReference type="NCBI Taxonomy" id="7998"/>
    <lineage>
        <taxon>Eukaryota</taxon>
        <taxon>Metazoa</taxon>
        <taxon>Chordata</taxon>
        <taxon>Craniata</taxon>
        <taxon>Vertebrata</taxon>
        <taxon>Euteleostomi</taxon>
        <taxon>Actinopterygii</taxon>
        <taxon>Neopterygii</taxon>
        <taxon>Teleostei</taxon>
        <taxon>Ostariophysi</taxon>
        <taxon>Siluriformes</taxon>
        <taxon>Ictaluridae</taxon>
        <taxon>Ictalurus</taxon>
    </lineage>
</organism>
<feature type="compositionally biased region" description="Polar residues" evidence="7">
    <location>
        <begin position="79"/>
        <end position="113"/>
    </location>
</feature>
<evidence type="ECO:0000313" key="8">
    <source>
        <dbReference type="Proteomes" id="UP000221080"/>
    </source>
</evidence>
<evidence type="ECO:0000256" key="6">
    <source>
        <dbReference type="ARBA" id="ARBA00023212"/>
    </source>
</evidence>
<dbReference type="GO" id="GO:0045503">
    <property type="term" value="F:dynein light chain binding"/>
    <property type="evidence" value="ECO:0007669"/>
    <property type="project" value="TreeGrafter"/>
</dbReference>
<feature type="compositionally biased region" description="Acidic residues" evidence="7">
    <location>
        <begin position="162"/>
        <end position="171"/>
    </location>
</feature>
<comment type="subcellular location">
    <subcellularLocation>
        <location evidence="1">Cytoplasm</location>
        <location evidence="1">Cytoskeleton</location>
    </subcellularLocation>
</comment>
<evidence type="ECO:0000256" key="4">
    <source>
        <dbReference type="ARBA" id="ARBA00022574"/>
    </source>
</evidence>
<evidence type="ECO:0000256" key="1">
    <source>
        <dbReference type="ARBA" id="ARBA00004245"/>
    </source>
</evidence>
<dbReference type="GO" id="GO:0045504">
    <property type="term" value="F:dynein heavy chain binding"/>
    <property type="evidence" value="ECO:0007669"/>
    <property type="project" value="TreeGrafter"/>
</dbReference>
<dbReference type="GeneID" id="108257504"/>
<gene>
    <name evidence="9" type="primary">LOC108257504</name>
</gene>
<dbReference type="Pfam" id="PF11540">
    <property type="entry name" value="Dynein_IC2"/>
    <property type="match status" value="1"/>
</dbReference>
<dbReference type="GO" id="GO:0005868">
    <property type="term" value="C:cytoplasmic dynein complex"/>
    <property type="evidence" value="ECO:0007669"/>
    <property type="project" value="InterPro"/>
</dbReference>
<dbReference type="PANTHER" id="PTHR12442">
    <property type="entry name" value="DYNEIN INTERMEDIATE CHAIN"/>
    <property type="match status" value="1"/>
</dbReference>
<accession>A0A9F7QWN3</accession>
<dbReference type="InterPro" id="IPR025956">
    <property type="entry name" value="DYNC1I1/DYNC1I2"/>
</dbReference>
<evidence type="ECO:0000256" key="5">
    <source>
        <dbReference type="ARBA" id="ARBA00022737"/>
    </source>
</evidence>
<keyword evidence="8" id="KW-1185">Reference proteome</keyword>
<name>A0A9F7QWN3_ICTPU</name>
<dbReference type="RefSeq" id="XP_053531430.1">
    <property type="nucleotide sequence ID" value="XM_053675455.1"/>
</dbReference>
<evidence type="ECO:0000256" key="2">
    <source>
        <dbReference type="ARBA" id="ARBA00011059"/>
    </source>
</evidence>
<feature type="region of interest" description="Disordered" evidence="7">
    <location>
        <begin position="151"/>
        <end position="205"/>
    </location>
</feature>
<reference evidence="9" key="2">
    <citation type="submission" date="2025-08" db="UniProtKB">
        <authorList>
            <consortium name="RefSeq"/>
        </authorList>
    </citation>
    <scope>IDENTIFICATION</scope>
    <source>
        <tissue evidence="9">Blood</tissue>
    </source>
</reference>
<feature type="compositionally biased region" description="Basic and acidic residues" evidence="7">
    <location>
        <begin position="189"/>
        <end position="205"/>
    </location>
</feature>
<evidence type="ECO:0000256" key="3">
    <source>
        <dbReference type="ARBA" id="ARBA00022490"/>
    </source>
</evidence>
<evidence type="ECO:0000256" key="7">
    <source>
        <dbReference type="SAM" id="MobiDB-lite"/>
    </source>
</evidence>
<dbReference type="GO" id="GO:0010970">
    <property type="term" value="P:transport along microtubule"/>
    <property type="evidence" value="ECO:0007669"/>
    <property type="project" value="TreeGrafter"/>
</dbReference>
<keyword evidence="3" id="KW-0963">Cytoplasm</keyword>
<dbReference type="Pfam" id="PF00400">
    <property type="entry name" value="WD40"/>
    <property type="match status" value="1"/>
</dbReference>
<feature type="compositionally biased region" description="Basic and acidic residues" evidence="7">
    <location>
        <begin position="1"/>
        <end position="13"/>
    </location>
</feature>
<feature type="compositionally biased region" description="Basic and acidic residues" evidence="7">
    <location>
        <begin position="20"/>
        <end position="41"/>
    </location>
</feature>
<keyword evidence="5" id="KW-0677">Repeat</keyword>
<dbReference type="AlphaFoldDB" id="A0A9F7QWN3"/>
<keyword evidence="4" id="KW-0853">WD repeat</keyword>
<reference evidence="8" key="1">
    <citation type="journal article" date="2016" name="Nat. Commun.">
        <title>The channel catfish genome sequence provides insights into the evolution of scale formation in teleosts.</title>
        <authorList>
            <person name="Liu Z."/>
            <person name="Liu S."/>
            <person name="Yao J."/>
            <person name="Bao L."/>
            <person name="Zhang J."/>
            <person name="Li Y."/>
            <person name="Jiang C."/>
            <person name="Sun L."/>
            <person name="Wang R."/>
            <person name="Zhang Y."/>
            <person name="Zhou T."/>
            <person name="Zeng Q."/>
            <person name="Fu Q."/>
            <person name="Gao S."/>
            <person name="Li N."/>
            <person name="Koren S."/>
            <person name="Jiang Y."/>
            <person name="Zimin A."/>
            <person name="Xu P."/>
            <person name="Phillippy A.M."/>
            <person name="Geng X."/>
            <person name="Song L."/>
            <person name="Sun F."/>
            <person name="Li C."/>
            <person name="Wang X."/>
            <person name="Chen A."/>
            <person name="Jin Y."/>
            <person name="Yuan Z."/>
            <person name="Yang Y."/>
            <person name="Tan S."/>
            <person name="Peatman E."/>
            <person name="Lu J."/>
            <person name="Qin Z."/>
            <person name="Dunham R."/>
            <person name="Li Z."/>
            <person name="Sonstegard T."/>
            <person name="Feng J."/>
            <person name="Danzmann R.G."/>
            <person name="Schroeder S."/>
            <person name="Scheffler B."/>
            <person name="Duke M.V."/>
            <person name="Ballard L."/>
            <person name="Kucuktas H."/>
            <person name="Kaltenboeck L."/>
            <person name="Liu H."/>
            <person name="Armbruster J."/>
            <person name="Xie Y."/>
            <person name="Kirby M.L."/>
            <person name="Tian Y."/>
            <person name="Flanagan M.E."/>
            <person name="Mu W."/>
            <person name="Waldbieser G.C."/>
        </authorList>
    </citation>
    <scope>NUCLEOTIDE SEQUENCE [LARGE SCALE GENOMIC DNA]</scope>
    <source>
        <strain evidence="8">SDA103</strain>
    </source>
</reference>
<feature type="region of interest" description="Disordered" evidence="7">
    <location>
        <begin position="1"/>
        <end position="113"/>
    </location>
</feature>
<dbReference type="InterPro" id="IPR015943">
    <property type="entry name" value="WD40/YVTN_repeat-like_dom_sf"/>
</dbReference>
<sequence length="581" mass="64903">MADKSDLKAELERKKQRLAQIREEKKRKEEEKKKKESEIQQKAEAAPEDSDLDRKRRETEALLQSIGISPEPPLVPAQMSPSKSMSTPSETGSQDSVEGSTVGRTLQWDTDPSVLQLQADSELGRRLHRLGASKITQVDFLPKEVVSYSKETQTPLAAHQSEEDEEEDEDNTEPKAGLESDQMEDEDSKDTKEGHPRELTEEEKQQVLHSEEFVIFFDRSIRVMERALAEDSNIFFDYSGRDLEDKEGDLQGGSILSFNRLFYDEHWSKHRVITCLDWSPQYPELLVASYNNNEDAPHEPDGVALVWNMKFKKTTPEYIYHCQSPVVSVGFARFHPNLLVGGTYSGQIVLWDNRSHRRTPVQRTPLSAAAHTHPVYCVNVVGTQNANNLITVSTDGRMCSWSLDMLSQPQESMELVYNKSKPVAVTGMAFPAGDVNNFVVGSEEGTVYTASRHGSKAGICEMFEGHQGPVTGISCHSAVGPVDFSHLFVTTSFDWTVKLWSTKVPTASVTIEGAPALNRVRWASGGKEVAVGDSEGRLWIYDVGELASAHSEDWTRFARTLVEIRANRADGEEEGPVELAS</sequence>
<proteinExistence type="inferred from homology"/>
<dbReference type="InterPro" id="IPR001680">
    <property type="entry name" value="WD40_rpt"/>
</dbReference>
<evidence type="ECO:0000313" key="9">
    <source>
        <dbReference type="RefSeq" id="XP_053531430.1"/>
    </source>
</evidence>
<dbReference type="SMART" id="SM00320">
    <property type="entry name" value="WD40"/>
    <property type="match status" value="5"/>
</dbReference>